<keyword evidence="2" id="KW-1185">Reference proteome</keyword>
<organism evidence="1 2">
    <name type="scientific">Nocardioides aestuarii</name>
    <dbReference type="NCBI Taxonomy" id="252231"/>
    <lineage>
        <taxon>Bacteria</taxon>
        <taxon>Bacillati</taxon>
        <taxon>Actinomycetota</taxon>
        <taxon>Actinomycetes</taxon>
        <taxon>Propionibacteriales</taxon>
        <taxon>Nocardioidaceae</taxon>
        <taxon>Nocardioides</taxon>
    </lineage>
</organism>
<dbReference type="InterPro" id="IPR036291">
    <property type="entry name" value="NAD(P)-bd_dom_sf"/>
</dbReference>
<dbReference type="Gene3D" id="3.40.50.720">
    <property type="entry name" value="NAD(P)-binding Rossmann-like Domain"/>
    <property type="match status" value="1"/>
</dbReference>
<reference evidence="2" key="1">
    <citation type="journal article" date="2019" name="Int. J. Syst. Evol. Microbiol.">
        <title>The Global Catalogue of Microorganisms (GCM) 10K type strain sequencing project: providing services to taxonomists for standard genome sequencing and annotation.</title>
        <authorList>
            <consortium name="The Broad Institute Genomics Platform"/>
            <consortium name="The Broad Institute Genome Sequencing Center for Infectious Disease"/>
            <person name="Wu L."/>
            <person name="Ma J."/>
        </authorList>
    </citation>
    <scope>NUCLEOTIDE SEQUENCE [LARGE SCALE GENOMIC DNA]</scope>
    <source>
        <strain evidence="2">CGMCC 1.12477</strain>
    </source>
</reference>
<dbReference type="RefSeq" id="WP_343917529.1">
    <property type="nucleotide sequence ID" value="NZ_BAAAJT010000002.1"/>
</dbReference>
<sequence>MTFQAASRAVDTVLDRSVVLGFSSVGPAVRRRLPGWPADPASGSLTGKVAAVTGATSGLGLATARGLAALGATVHLVVRDEEKGRRVRDELFAAVPGASVVVDRCDLGDLDDVRDLGERLAGGLDRLDVLVHNAGAMPSERTESPQGHELTMSLHVLAPVLLTDLLAPVLTDGARVLFVTSGGMYGQRLVEDDLEYERGDYSPTTAYARSKRLQVELLPLLQRRWPSTSVYATHPGWADTPGVQTSLPRFRQVMRPVLRDADGGAETTVWLAATDPAPEGGTLWHDRRQRPFHLLPTTRPRLGAVDDAWAWVRAQADLA</sequence>
<dbReference type="InterPro" id="IPR002347">
    <property type="entry name" value="SDR_fam"/>
</dbReference>
<dbReference type="Pfam" id="PF00106">
    <property type="entry name" value="adh_short"/>
    <property type="match status" value="1"/>
</dbReference>
<name>A0ABW4TK27_9ACTN</name>
<evidence type="ECO:0000313" key="2">
    <source>
        <dbReference type="Proteomes" id="UP001597351"/>
    </source>
</evidence>
<dbReference type="PRINTS" id="PR00081">
    <property type="entry name" value="GDHRDH"/>
</dbReference>
<gene>
    <name evidence="1" type="ORF">ACFSDE_08950</name>
</gene>
<dbReference type="Proteomes" id="UP001597351">
    <property type="component" value="Unassembled WGS sequence"/>
</dbReference>
<evidence type="ECO:0000313" key="1">
    <source>
        <dbReference type="EMBL" id="MFD1946920.1"/>
    </source>
</evidence>
<accession>A0ABW4TK27</accession>
<dbReference type="PANTHER" id="PTHR44656:SF7">
    <property type="entry name" value="DEHYDROGENASE_REDUCTASE SDR FAMILY MEMBER 12"/>
    <property type="match status" value="1"/>
</dbReference>
<comment type="caution">
    <text evidence="1">The sequence shown here is derived from an EMBL/GenBank/DDBJ whole genome shotgun (WGS) entry which is preliminary data.</text>
</comment>
<dbReference type="EMBL" id="JBHUGD010000003">
    <property type="protein sequence ID" value="MFD1946920.1"/>
    <property type="molecule type" value="Genomic_DNA"/>
</dbReference>
<dbReference type="PANTHER" id="PTHR44656">
    <property type="entry name" value="DEHYDROGENASE/REDUCTASE SDR FAMILY MEMBER 12"/>
    <property type="match status" value="1"/>
</dbReference>
<proteinExistence type="predicted"/>
<dbReference type="InterPro" id="IPR052992">
    <property type="entry name" value="SDR_member_12"/>
</dbReference>
<protein>
    <submittedName>
        <fullName evidence="1">SDR family NAD(P)-dependent oxidoreductase</fullName>
    </submittedName>
</protein>
<dbReference type="SUPFAM" id="SSF51735">
    <property type="entry name" value="NAD(P)-binding Rossmann-fold domains"/>
    <property type="match status" value="1"/>
</dbReference>